<evidence type="ECO:0000256" key="6">
    <source>
        <dbReference type="ARBA" id="ARBA00022840"/>
    </source>
</evidence>
<dbReference type="AlphaFoldDB" id="A0A8C0GL65"/>
<comment type="similarity">
    <text evidence="2">Belongs to the ABC transporter superfamily. ABCB family. MHC peptide exporter (TC 3.A.1.209) subfamily.</text>
</comment>
<dbReference type="Pfam" id="PF00005">
    <property type="entry name" value="ABC_tran"/>
    <property type="match status" value="1"/>
</dbReference>
<dbReference type="InterPro" id="IPR011527">
    <property type="entry name" value="ABC1_TM_dom"/>
</dbReference>
<dbReference type="GO" id="GO:0015421">
    <property type="term" value="F:ABC-type oligopeptide transporter activity"/>
    <property type="evidence" value="ECO:0007669"/>
    <property type="project" value="TreeGrafter"/>
</dbReference>
<dbReference type="PANTHER" id="PTHR43394:SF21">
    <property type="entry name" value="ATP BINDING CASSETTE SUBFAMILY B MEMBER 9"/>
    <property type="match status" value="1"/>
</dbReference>
<dbReference type="Proteomes" id="UP000694404">
    <property type="component" value="Unplaced"/>
</dbReference>
<dbReference type="Gene3D" id="3.40.50.300">
    <property type="entry name" value="P-loop containing nucleotide triphosphate hydrolases"/>
    <property type="match status" value="1"/>
</dbReference>
<comment type="subcellular location">
    <subcellularLocation>
        <location evidence="1">Endomembrane system</location>
        <topology evidence="1">Multi-pass membrane protein</topology>
    </subcellularLocation>
</comment>
<evidence type="ECO:0000256" key="5">
    <source>
        <dbReference type="ARBA" id="ARBA00022741"/>
    </source>
</evidence>
<dbReference type="GO" id="GO:0012505">
    <property type="term" value="C:endomembrane system"/>
    <property type="evidence" value="ECO:0007669"/>
    <property type="project" value="UniProtKB-SubCell"/>
</dbReference>
<protein>
    <submittedName>
        <fullName evidence="14">ATP binding cassette subfamily B member 9</fullName>
    </submittedName>
</protein>
<dbReference type="PROSITE" id="PS50893">
    <property type="entry name" value="ABC_TRANSPORTER_2"/>
    <property type="match status" value="1"/>
</dbReference>
<feature type="domain" description="ABC transmembrane type-1" evidence="13">
    <location>
        <begin position="118"/>
        <end position="383"/>
    </location>
</feature>
<evidence type="ECO:0000256" key="7">
    <source>
        <dbReference type="ARBA" id="ARBA00022856"/>
    </source>
</evidence>
<keyword evidence="10 11" id="KW-0472">Membrane</keyword>
<keyword evidence="3" id="KW-0813">Transport</keyword>
<evidence type="ECO:0000313" key="14">
    <source>
        <dbReference type="Ensembl" id="ENSCABP00000010447.1"/>
    </source>
</evidence>
<feature type="domain" description="ABC transporter" evidence="12">
    <location>
        <begin position="429"/>
        <end position="660"/>
    </location>
</feature>
<evidence type="ECO:0000256" key="2">
    <source>
        <dbReference type="ARBA" id="ARBA00006493"/>
    </source>
</evidence>
<evidence type="ECO:0000256" key="4">
    <source>
        <dbReference type="ARBA" id="ARBA00022692"/>
    </source>
</evidence>
<dbReference type="InterPro" id="IPR027417">
    <property type="entry name" value="P-loop_NTPase"/>
</dbReference>
<name>A0A8C0GL65_CHEAB</name>
<dbReference type="InterPro" id="IPR039421">
    <property type="entry name" value="Type_1_exporter"/>
</dbReference>
<dbReference type="FunFam" id="1.20.1560.10:FF:000210">
    <property type="entry name" value="ATP-binding cassette, sub-family B (MDR/TAP), member 9"/>
    <property type="match status" value="1"/>
</dbReference>
<reference evidence="14" key="1">
    <citation type="submission" date="2025-08" db="UniProtKB">
        <authorList>
            <consortium name="Ensembl"/>
        </authorList>
    </citation>
    <scope>IDENTIFICATION</scope>
</reference>
<evidence type="ECO:0000259" key="13">
    <source>
        <dbReference type="PROSITE" id="PS50929"/>
    </source>
</evidence>
<sequence>MRVWKAVACTLAFTSVDVLVTTLLYVHSRSGKDIVQDLKHFNVFNSMLDVWGTCLYRSCLLLGAAIGVARNSTYGPKRLKASQTFITLVCLLAGIYALVKLLLYSEVRKTIRDPWFWSLFAWTYVSLAATFCLWQLLSSVTSSREALGVSSESRLLSYTKPDALFLGIATFFLLVAALGDSFAAGIRGGVFTLIFARLNIRLRDCLFKSLVAQETSFFDENRTGDIISRLTSDTTIMSDLVSQNINIFLRNVVKATGVIVFMFNLSWQLSLVTFMGFPIIMLIYRSQHQCRGEVQNALAKANNTAEETISAMKTVRSFASEDMEANVYWEKLQQVYKLNKKEALAYTYYLTLLVVQASILYYGGHLVISGQMTSGNLISFIIYEFSVGSVYSGLMQGVGAAEKVFEFIDRKPTMVNDGTLAPDHVEGKVEFRNVTFSYATRSATQVLQNVSFTLYPGKVTALVGPSGSGKSSCVNILENFYPLQDGQVLLDGQPVNMYDHKYLHSISLVSQEPVLFARSIEENISYGLTSVSFESVVQAAQKANAHAFITELQDGYNTEAGEKGAQLSGGQKQRVAIARALIRAPPILILDEATSALDAESEHTVSRANSNHTVLVIAHRLSTVEKAHNIIVLDKGRVVQQGMHKELMEEGGLYSKLVQRQILGLETGTGDGYHLETSLAAASGDSMKPPGGLDEEFRV</sequence>
<dbReference type="Ensembl" id="ENSCABT00000011440.1">
    <property type="protein sequence ID" value="ENSCABP00000010447.1"/>
    <property type="gene ID" value="ENSCABG00000007787.1"/>
</dbReference>
<keyword evidence="9 11" id="KW-1133">Transmembrane helix</keyword>
<dbReference type="GO" id="GO:0016887">
    <property type="term" value="F:ATP hydrolysis activity"/>
    <property type="evidence" value="ECO:0007669"/>
    <property type="project" value="InterPro"/>
</dbReference>
<evidence type="ECO:0000259" key="12">
    <source>
        <dbReference type="PROSITE" id="PS50893"/>
    </source>
</evidence>
<proteinExistence type="inferred from homology"/>
<evidence type="ECO:0000256" key="1">
    <source>
        <dbReference type="ARBA" id="ARBA00004127"/>
    </source>
</evidence>
<dbReference type="Pfam" id="PF00664">
    <property type="entry name" value="ABC_membrane"/>
    <property type="match status" value="1"/>
</dbReference>
<dbReference type="InterPro" id="IPR003439">
    <property type="entry name" value="ABC_transporter-like_ATP-bd"/>
</dbReference>
<keyword evidence="5" id="KW-0547">Nucleotide-binding</keyword>
<dbReference type="InterPro" id="IPR003593">
    <property type="entry name" value="AAA+_ATPase"/>
</dbReference>
<feature type="transmembrane region" description="Helical" evidence="11">
    <location>
        <begin position="258"/>
        <end position="284"/>
    </location>
</feature>
<organism evidence="14 15">
    <name type="scientific">Chelonoidis abingdonii</name>
    <name type="common">Abingdon island giant tortoise</name>
    <name type="synonym">Testudo abingdonii</name>
    <dbReference type="NCBI Taxonomy" id="106734"/>
    <lineage>
        <taxon>Eukaryota</taxon>
        <taxon>Metazoa</taxon>
        <taxon>Chordata</taxon>
        <taxon>Craniata</taxon>
        <taxon>Vertebrata</taxon>
        <taxon>Euteleostomi</taxon>
        <taxon>Archelosauria</taxon>
        <taxon>Testudinata</taxon>
        <taxon>Testudines</taxon>
        <taxon>Cryptodira</taxon>
        <taxon>Durocryptodira</taxon>
        <taxon>Testudinoidea</taxon>
        <taxon>Testudinidae</taxon>
        <taxon>Chelonoidis</taxon>
    </lineage>
</organism>
<dbReference type="GO" id="GO:0016020">
    <property type="term" value="C:membrane"/>
    <property type="evidence" value="ECO:0007669"/>
    <property type="project" value="InterPro"/>
</dbReference>
<dbReference type="InterPro" id="IPR036640">
    <property type="entry name" value="ABC1_TM_sf"/>
</dbReference>
<dbReference type="Gene3D" id="1.20.1560.10">
    <property type="entry name" value="ABC transporter type 1, transmembrane domain"/>
    <property type="match status" value="1"/>
</dbReference>
<feature type="transmembrane region" description="Helical" evidence="11">
    <location>
        <begin position="115"/>
        <end position="137"/>
    </location>
</feature>
<evidence type="ECO:0000313" key="15">
    <source>
        <dbReference type="Proteomes" id="UP000694404"/>
    </source>
</evidence>
<evidence type="ECO:0000256" key="11">
    <source>
        <dbReference type="SAM" id="Phobius"/>
    </source>
</evidence>
<dbReference type="PANTHER" id="PTHR43394">
    <property type="entry name" value="ATP-DEPENDENT PERMEASE MDL1, MITOCHONDRIAL"/>
    <property type="match status" value="1"/>
</dbReference>
<keyword evidence="7" id="KW-0653">Protein transport</keyword>
<feature type="transmembrane region" description="Helical" evidence="11">
    <location>
        <begin position="81"/>
        <end position="103"/>
    </location>
</feature>
<dbReference type="GO" id="GO:0005524">
    <property type="term" value="F:ATP binding"/>
    <property type="evidence" value="ECO:0007669"/>
    <property type="project" value="UniProtKB-KW"/>
</dbReference>
<evidence type="ECO:0000256" key="8">
    <source>
        <dbReference type="ARBA" id="ARBA00022967"/>
    </source>
</evidence>
<accession>A0A8C0GL65</accession>
<evidence type="ECO:0000256" key="3">
    <source>
        <dbReference type="ARBA" id="ARBA00022448"/>
    </source>
</evidence>
<dbReference type="SUPFAM" id="SSF90123">
    <property type="entry name" value="ABC transporter transmembrane region"/>
    <property type="match status" value="1"/>
</dbReference>
<keyword evidence="15" id="KW-1185">Reference proteome</keyword>
<dbReference type="GeneTree" id="ENSGT00940000155431"/>
<keyword evidence="6" id="KW-0067">ATP-binding</keyword>
<keyword evidence="7" id="KW-0571">Peptide transport</keyword>
<dbReference type="CDD" id="cd03248">
    <property type="entry name" value="ABCC_TAP"/>
    <property type="match status" value="1"/>
</dbReference>
<feature type="transmembrane region" description="Helical" evidence="11">
    <location>
        <begin position="343"/>
        <end position="364"/>
    </location>
</feature>
<dbReference type="FunFam" id="3.40.50.300:FF:000140">
    <property type="entry name" value="Lipid A export ATP-binding/permease protein MsbA"/>
    <property type="match status" value="1"/>
</dbReference>
<dbReference type="InterPro" id="IPR017871">
    <property type="entry name" value="ABC_transporter-like_CS"/>
</dbReference>
<dbReference type="PIRSF" id="PIRSF002773">
    <property type="entry name" value="ABC_prm/ATPase_B"/>
    <property type="match status" value="1"/>
</dbReference>
<gene>
    <name evidence="14" type="primary">ABCB9</name>
</gene>
<evidence type="ECO:0000256" key="9">
    <source>
        <dbReference type="ARBA" id="ARBA00022989"/>
    </source>
</evidence>
<feature type="transmembrane region" description="Helical" evidence="11">
    <location>
        <begin position="48"/>
        <end position="69"/>
    </location>
</feature>
<evidence type="ECO:0000256" key="10">
    <source>
        <dbReference type="ARBA" id="ARBA00023136"/>
    </source>
</evidence>
<keyword evidence="4 11" id="KW-0812">Transmembrane</keyword>
<feature type="transmembrane region" description="Helical" evidence="11">
    <location>
        <begin position="163"/>
        <end position="186"/>
    </location>
</feature>
<dbReference type="SMART" id="SM00382">
    <property type="entry name" value="AAA"/>
    <property type="match status" value="1"/>
</dbReference>
<dbReference type="SUPFAM" id="SSF52540">
    <property type="entry name" value="P-loop containing nucleoside triphosphate hydrolases"/>
    <property type="match status" value="1"/>
</dbReference>
<reference evidence="14" key="2">
    <citation type="submission" date="2025-09" db="UniProtKB">
        <authorList>
            <consortium name="Ensembl"/>
        </authorList>
    </citation>
    <scope>IDENTIFICATION</scope>
</reference>
<feature type="transmembrane region" description="Helical" evidence="11">
    <location>
        <begin position="7"/>
        <end position="28"/>
    </location>
</feature>
<dbReference type="PROSITE" id="PS00211">
    <property type="entry name" value="ABC_TRANSPORTER_1"/>
    <property type="match status" value="1"/>
</dbReference>
<dbReference type="PROSITE" id="PS50929">
    <property type="entry name" value="ABC_TM1F"/>
    <property type="match status" value="1"/>
</dbReference>
<keyword evidence="8" id="KW-1278">Translocase</keyword>